<proteinExistence type="predicted"/>
<dbReference type="InterPro" id="IPR036365">
    <property type="entry name" value="PGBD-like_sf"/>
</dbReference>
<evidence type="ECO:0000313" key="3">
    <source>
        <dbReference type="Proteomes" id="UP001552527"/>
    </source>
</evidence>
<accession>A0ABV3J800</accession>
<evidence type="ECO:0000313" key="2">
    <source>
        <dbReference type="EMBL" id="MEV5244072.1"/>
    </source>
</evidence>
<gene>
    <name evidence="2" type="ORF">AB0K95_02150</name>
</gene>
<keyword evidence="3" id="KW-1185">Reference proteome</keyword>
<dbReference type="InterPro" id="IPR036366">
    <property type="entry name" value="PGBDSf"/>
</dbReference>
<feature type="domain" description="Peptidoglycan binding-like" evidence="1">
    <location>
        <begin position="190"/>
        <end position="245"/>
    </location>
</feature>
<evidence type="ECO:0000259" key="1">
    <source>
        <dbReference type="Pfam" id="PF01471"/>
    </source>
</evidence>
<protein>
    <submittedName>
        <fullName evidence="2">Peptidoglycan-binding protein</fullName>
    </submittedName>
</protein>
<dbReference type="Pfam" id="PF01471">
    <property type="entry name" value="PG_binding_1"/>
    <property type="match status" value="1"/>
</dbReference>
<dbReference type="Gene3D" id="1.10.101.10">
    <property type="entry name" value="PGBD-like superfamily/PGBD"/>
    <property type="match status" value="1"/>
</dbReference>
<organism evidence="2 3">
    <name type="scientific">Streptomyces werraensis</name>
    <dbReference type="NCBI Taxonomy" id="68284"/>
    <lineage>
        <taxon>Bacteria</taxon>
        <taxon>Bacillati</taxon>
        <taxon>Actinomycetota</taxon>
        <taxon>Actinomycetes</taxon>
        <taxon>Kitasatosporales</taxon>
        <taxon>Streptomycetaceae</taxon>
        <taxon>Streptomyces</taxon>
    </lineage>
</organism>
<dbReference type="Proteomes" id="UP001552527">
    <property type="component" value="Unassembled WGS sequence"/>
</dbReference>
<name>A0ABV3J800_9ACTN</name>
<dbReference type="SUPFAM" id="SSF47090">
    <property type="entry name" value="PGBD-like"/>
    <property type="match status" value="1"/>
</dbReference>
<dbReference type="EMBL" id="JBFATE010000001">
    <property type="protein sequence ID" value="MEV5244072.1"/>
    <property type="molecule type" value="Genomic_DNA"/>
</dbReference>
<dbReference type="RefSeq" id="WP_364018113.1">
    <property type="nucleotide sequence ID" value="NZ_JBFATD010000001.1"/>
</dbReference>
<reference evidence="2 3" key="1">
    <citation type="submission" date="2024-06" db="EMBL/GenBank/DDBJ databases">
        <title>The Natural Products Discovery Center: Release of the First 8490 Sequenced Strains for Exploring Actinobacteria Biosynthetic Diversity.</title>
        <authorList>
            <person name="Kalkreuter E."/>
            <person name="Kautsar S.A."/>
            <person name="Yang D."/>
            <person name="Bader C.D."/>
            <person name="Teijaro C.N."/>
            <person name="Fluegel L."/>
            <person name="Davis C.M."/>
            <person name="Simpson J.R."/>
            <person name="Lauterbach L."/>
            <person name="Steele A.D."/>
            <person name="Gui C."/>
            <person name="Meng S."/>
            <person name="Li G."/>
            <person name="Viehrig K."/>
            <person name="Ye F."/>
            <person name="Su P."/>
            <person name="Kiefer A.F."/>
            <person name="Nichols A."/>
            <person name="Cepeda A.J."/>
            <person name="Yan W."/>
            <person name="Fan B."/>
            <person name="Jiang Y."/>
            <person name="Adhikari A."/>
            <person name="Zheng C.-J."/>
            <person name="Schuster L."/>
            <person name="Cowan T.M."/>
            <person name="Smanski M.J."/>
            <person name="Chevrette M.G."/>
            <person name="De Carvalho L.P.S."/>
            <person name="Shen B."/>
        </authorList>
    </citation>
    <scope>NUCLEOTIDE SEQUENCE [LARGE SCALE GENOMIC DNA]</scope>
    <source>
        <strain evidence="2 3">NPDC052768</strain>
    </source>
</reference>
<sequence>MPWPDAPDMEPGDVISILGVDHVFYEDTMRTGGSLSWNNQNPGNITRSQEAESYGAYPGKHNGIFAVFPSEETGFEAVRRYLARRGDKTITEVMHLYAPAKHGSNDPDAYAQRIAASLGVGTDTALASLDDAQLTAFASAMQQVEGWRGGRTHGPHDLPTHVSDWLAAFPGRGERAAADQPFARRGTVAEGVKNIQRRLNELGWDPPLDVDGNFGPRTEAAARWFQTNSGLSPDGIVGNKTWRRLMEPQG</sequence>
<dbReference type="InterPro" id="IPR002477">
    <property type="entry name" value="Peptidoglycan-bd-like"/>
</dbReference>
<comment type="caution">
    <text evidence="2">The sequence shown here is derived from an EMBL/GenBank/DDBJ whole genome shotgun (WGS) entry which is preliminary data.</text>
</comment>